<name>A0A2Z6QHB2_9GLOM</name>
<dbReference type="EMBL" id="BLAL01000050">
    <property type="protein sequence ID" value="GES80470.1"/>
    <property type="molecule type" value="Genomic_DNA"/>
</dbReference>
<dbReference type="Proteomes" id="UP000247702">
    <property type="component" value="Unassembled WGS sequence"/>
</dbReference>
<protein>
    <submittedName>
        <fullName evidence="1">Uncharacterized protein</fullName>
    </submittedName>
</protein>
<gene>
    <name evidence="2" type="ORF">RCL2_000774100</name>
    <name evidence="1" type="ORF">RclHR1_10800011</name>
</gene>
<keyword evidence="3" id="KW-1185">Reference proteome</keyword>
<organism evidence="1 3">
    <name type="scientific">Rhizophagus clarus</name>
    <dbReference type="NCBI Taxonomy" id="94130"/>
    <lineage>
        <taxon>Eukaryota</taxon>
        <taxon>Fungi</taxon>
        <taxon>Fungi incertae sedis</taxon>
        <taxon>Mucoromycota</taxon>
        <taxon>Glomeromycotina</taxon>
        <taxon>Glomeromycetes</taxon>
        <taxon>Glomerales</taxon>
        <taxon>Glomeraceae</taxon>
        <taxon>Rhizophagus</taxon>
    </lineage>
</organism>
<evidence type="ECO:0000313" key="3">
    <source>
        <dbReference type="Proteomes" id="UP000247702"/>
    </source>
</evidence>
<sequence>MKSVISIQAAFTPPPPHNDLILIDLDLINLNTTSKEDGIIPTGNFIHINLYLQDLRSLSKDIFMTSFSSNGINDQLVNHYVKDIHDNHTTEIFTALDNLMIISDETPKSHINAYKESDFLFTPKYSFLPNYQKVSEEVYENLYDSTILSNGNWQTIKKIKNSKAVLDTLKSSFLTKANNISMHMMMRLSFMIHVLSYQT</sequence>
<accession>A0A2Z6QHB2</accession>
<dbReference type="EMBL" id="BEXD01000092">
    <property type="protein sequence ID" value="GBB84184.1"/>
    <property type="molecule type" value="Genomic_DNA"/>
</dbReference>
<dbReference type="Proteomes" id="UP000615446">
    <property type="component" value="Unassembled WGS sequence"/>
</dbReference>
<comment type="caution">
    <text evidence="1">The sequence shown here is derived from an EMBL/GenBank/DDBJ whole genome shotgun (WGS) entry which is preliminary data.</text>
</comment>
<reference evidence="1 3" key="1">
    <citation type="submission" date="2017-11" db="EMBL/GenBank/DDBJ databases">
        <title>The genome of Rhizophagus clarus HR1 reveals common genetic basis of auxotrophy among arbuscular mycorrhizal fungi.</title>
        <authorList>
            <person name="Kobayashi Y."/>
        </authorList>
    </citation>
    <scope>NUCLEOTIDE SEQUENCE [LARGE SCALE GENOMIC DNA]</scope>
    <source>
        <strain evidence="1 3">HR1</strain>
    </source>
</reference>
<evidence type="ECO:0000313" key="1">
    <source>
        <dbReference type="EMBL" id="GBB84184.1"/>
    </source>
</evidence>
<reference evidence="2" key="2">
    <citation type="submission" date="2019-10" db="EMBL/GenBank/DDBJ databases">
        <title>Conservation and host-specific expression of non-tandemly repeated heterogenous ribosome RNA gene in arbuscular mycorrhizal fungi.</title>
        <authorList>
            <person name="Maeda T."/>
            <person name="Kobayashi Y."/>
            <person name="Nakagawa T."/>
            <person name="Ezawa T."/>
            <person name="Yamaguchi K."/>
            <person name="Bino T."/>
            <person name="Nishimoto Y."/>
            <person name="Shigenobu S."/>
            <person name="Kawaguchi M."/>
        </authorList>
    </citation>
    <scope>NUCLEOTIDE SEQUENCE</scope>
    <source>
        <strain evidence="2">HR1</strain>
    </source>
</reference>
<evidence type="ECO:0000313" key="2">
    <source>
        <dbReference type="EMBL" id="GES80470.1"/>
    </source>
</evidence>
<proteinExistence type="predicted"/>
<dbReference type="AlphaFoldDB" id="A0A2Z6QHB2"/>